<dbReference type="RefSeq" id="WP_015206113.1">
    <property type="nucleotide sequence ID" value="NC_019757.1"/>
</dbReference>
<dbReference type="GO" id="GO:0030089">
    <property type="term" value="C:phycobilisome"/>
    <property type="evidence" value="ECO:0007669"/>
    <property type="project" value="UniProtKB-KW"/>
</dbReference>
<evidence type="ECO:0000313" key="7">
    <source>
        <dbReference type="Proteomes" id="UP000010475"/>
    </source>
</evidence>
<proteinExistence type="inferred from homology"/>
<evidence type="ECO:0000313" key="6">
    <source>
        <dbReference type="EMBL" id="AFZ22856.1"/>
    </source>
</evidence>
<evidence type="ECO:0000256" key="4">
    <source>
        <dbReference type="ARBA" id="ARBA00023239"/>
    </source>
</evidence>
<dbReference type="SMART" id="SM00382">
    <property type="entry name" value="AAA"/>
    <property type="match status" value="1"/>
</dbReference>
<dbReference type="InterPro" id="IPR011989">
    <property type="entry name" value="ARM-like"/>
</dbReference>
<dbReference type="SUPFAM" id="SSF48371">
    <property type="entry name" value="ARM repeat"/>
    <property type="match status" value="2"/>
</dbReference>
<keyword evidence="4" id="KW-0456">Lyase</keyword>
<dbReference type="InterPro" id="IPR027417">
    <property type="entry name" value="P-loop_NTPase"/>
</dbReference>
<dbReference type="EMBL" id="CP003642">
    <property type="protein sequence ID" value="AFZ22856.1"/>
    <property type="molecule type" value="Genomic_DNA"/>
</dbReference>
<dbReference type="Pfam" id="PF05729">
    <property type="entry name" value="NACHT"/>
    <property type="match status" value="1"/>
</dbReference>
<protein>
    <submittedName>
        <fullName evidence="6">Putative NTPase (NACHT family)</fullName>
    </submittedName>
</protein>
<dbReference type="AlphaFoldDB" id="K9WSU4"/>
<dbReference type="Gene3D" id="3.40.50.300">
    <property type="entry name" value="P-loop containing nucleotide triphosphate hydrolases"/>
    <property type="match status" value="1"/>
</dbReference>
<dbReference type="InterPro" id="IPR003593">
    <property type="entry name" value="AAA+_ATPase"/>
</dbReference>
<dbReference type="Proteomes" id="UP000010475">
    <property type="component" value="Chromosome"/>
</dbReference>
<dbReference type="Pfam" id="PF13646">
    <property type="entry name" value="HEAT_2"/>
    <property type="match status" value="1"/>
</dbReference>
<evidence type="ECO:0000256" key="3">
    <source>
        <dbReference type="ARBA" id="ARBA00022738"/>
    </source>
</evidence>
<gene>
    <name evidence="6" type="ORF">Cylst_0517</name>
</gene>
<organism evidence="6 7">
    <name type="scientific">Cylindrospermum stagnale PCC 7417</name>
    <dbReference type="NCBI Taxonomy" id="56107"/>
    <lineage>
        <taxon>Bacteria</taxon>
        <taxon>Bacillati</taxon>
        <taxon>Cyanobacteriota</taxon>
        <taxon>Cyanophyceae</taxon>
        <taxon>Nostocales</taxon>
        <taxon>Nostocaceae</taxon>
        <taxon>Cylindrospermum</taxon>
    </lineage>
</organism>
<comment type="similarity">
    <text evidence="1">Belongs to the CpcE/RpcE/PecE family.</text>
</comment>
<evidence type="ECO:0000256" key="1">
    <source>
        <dbReference type="ARBA" id="ARBA00009299"/>
    </source>
</evidence>
<feature type="domain" description="NACHT" evidence="5">
    <location>
        <begin position="78"/>
        <end position="173"/>
    </location>
</feature>
<dbReference type="STRING" id="56107.Cylst_0517"/>
<evidence type="ECO:0000259" key="5">
    <source>
        <dbReference type="PROSITE" id="PS50837"/>
    </source>
</evidence>
<accession>K9WSU4</accession>
<dbReference type="OrthoDB" id="462757at2"/>
<dbReference type="eggNOG" id="COG1413">
    <property type="taxonomic scope" value="Bacteria"/>
</dbReference>
<dbReference type="HOGENOM" id="CLU_006381_1_0_3"/>
<keyword evidence="7" id="KW-1185">Reference proteome</keyword>
<dbReference type="InterPro" id="IPR007111">
    <property type="entry name" value="NACHT_NTPase"/>
</dbReference>
<keyword evidence="2" id="KW-0042">Antenna complex</keyword>
<dbReference type="KEGG" id="csg:Cylst_0517"/>
<name>K9WSU4_9NOST</name>
<dbReference type="GO" id="GO:0016829">
    <property type="term" value="F:lyase activity"/>
    <property type="evidence" value="ECO:0007669"/>
    <property type="project" value="UniProtKB-KW"/>
</dbReference>
<dbReference type="InterPro" id="IPR016024">
    <property type="entry name" value="ARM-type_fold"/>
</dbReference>
<reference evidence="6 7" key="1">
    <citation type="submission" date="2012-06" db="EMBL/GenBank/DDBJ databases">
        <title>Finished chromosome of genome of Cylindrospermum stagnale PCC 7417.</title>
        <authorList>
            <consortium name="US DOE Joint Genome Institute"/>
            <person name="Gugger M."/>
            <person name="Coursin T."/>
            <person name="Rippka R."/>
            <person name="Tandeau De Marsac N."/>
            <person name="Huntemann M."/>
            <person name="Wei C.-L."/>
            <person name="Han J."/>
            <person name="Detter J.C."/>
            <person name="Han C."/>
            <person name="Tapia R."/>
            <person name="Chen A."/>
            <person name="Kyrpides N."/>
            <person name="Mavromatis K."/>
            <person name="Markowitz V."/>
            <person name="Szeto E."/>
            <person name="Ivanova N."/>
            <person name="Pagani I."/>
            <person name="Pati A."/>
            <person name="Goodwin L."/>
            <person name="Nordberg H.P."/>
            <person name="Cantor M.N."/>
            <person name="Hua S.X."/>
            <person name="Woyke T."/>
            <person name="Kerfeld C.A."/>
        </authorList>
    </citation>
    <scope>NUCLEOTIDE SEQUENCE [LARGE SCALE GENOMIC DNA]</scope>
    <source>
        <strain evidence="6 7">PCC 7417</strain>
    </source>
</reference>
<evidence type="ECO:0000256" key="2">
    <source>
        <dbReference type="ARBA" id="ARBA00022549"/>
    </source>
</evidence>
<dbReference type="Gene3D" id="1.25.10.10">
    <property type="entry name" value="Leucine-rich Repeat Variant"/>
    <property type="match status" value="1"/>
</dbReference>
<dbReference type="SUPFAM" id="SSF52540">
    <property type="entry name" value="P-loop containing nucleoside triphosphate hydrolases"/>
    <property type="match status" value="1"/>
</dbReference>
<sequence length="869" mass="100074">MGIDFQRYLESICTKYQHWWSLDKLKDTVGWQQADGEKLSSLFDFGLMAQIIERRQQQAEKTERISVLKELRNYAPTESVLLIGRPGAGKSTTLARLLVEAAKEALQNQQNQIPVLVELRYYKDYYDTSVLDLVKAFLKRHKLRLDISTLEDLLNEGRFLLLMDGINELPDNDARTKIKLFRRDNADIPMIFTTRDGGDDLGIEKKLEMQPLSDVEVQRFIDDCMPGQTKEILQQLRDRLRELGQTPLVMWMLYFIFQKTRDVPLSSGEALRKFTQLYERSSKDDVPVTKESRDWWSGLLEHLAFEMMQADKPTDFRLSISERDAEKNFTEFLQGREEYPERLANICFKDLLKHHLIQRNPQNGEIEFCHQLLQEYYAAESLLQRLDQIIDDNLKYYYLNYLKWTEPLSLMLALPEIKDKQAERVVKLALDVDFRLGARLAGEVKREFQEKTVGLVAKLELDQELKIRLLCITRSNITYKHLCQILKDMDNKTYLREMYLNAKGESSGNIILLLNLYKIGSKITAKILPPDINIVQLFKKSIHSNQSSNNYQLEAIEEQDSRWFMKFIESEENIKKSIAFNLFHQQEAVSVRGCFWYYIDSNIINQIGIEIALSLLLRALKEDESSDMRSQAASVLGFIGNKAVIPDLCNSLEDKSSTVYKSAYESLIKIIQPELLNLVSKYLVTISKDTKDLIDGILTKISKIQEKRGYFNHIIATSPPPEEENQSNPLLNTLNKLEKTMSETPKYVFHNPNIGNFADTVQSGGRQQAIQHIQTPEQKQNLAEAAKEIQQLLEQLAKTNPTIVESQNKDIVVTAIHQEIKRNPTIKARLVNALKSGGTEALKQALDAIFKNPLVSISVETIKGFIEAE</sequence>
<dbReference type="eggNOG" id="COG5635">
    <property type="taxonomic scope" value="Bacteria"/>
</dbReference>
<dbReference type="PROSITE" id="PS50837">
    <property type="entry name" value="NACHT"/>
    <property type="match status" value="1"/>
</dbReference>
<keyword evidence="3" id="KW-0605">Phycobilisome</keyword>